<evidence type="ECO:0000313" key="1">
    <source>
        <dbReference type="EMBL" id="CRY96778.1"/>
    </source>
</evidence>
<accession>A0A0H5Q4J1</accession>
<proteinExistence type="predicted"/>
<name>A0A0H5Q4J1_9ZZZZ</name>
<sequence>MPIPAHLRITLDGTLSQATGGGSEIWTTSVASQSGQTPQALATALGPVLRNFWGSTTDQGISASVALTGVSVEQISLAGAVTASYRAAITPKNGGNDPTICTILSHCVTLETDAQNDHGGSVRGRFYPPASMAVMGSTANAAQVTTYTSQWAGLINAMNDQGALVSVASTTMGGQVVAVTGVSVDNIVDTVRRRKNHLTSVRGAVVAIPA</sequence>
<dbReference type="AlphaFoldDB" id="A0A0H5Q4J1"/>
<dbReference type="EMBL" id="LN853836">
    <property type="protein sequence ID" value="CRY96778.1"/>
    <property type="molecule type" value="Genomic_DNA"/>
</dbReference>
<organism evidence="1">
    <name type="scientific">uncultured prokaryote</name>
    <dbReference type="NCBI Taxonomy" id="198431"/>
    <lineage>
        <taxon>unclassified sequences</taxon>
        <taxon>environmental samples</taxon>
    </lineage>
</organism>
<protein>
    <submittedName>
        <fullName evidence="1">Uncharacterized protein</fullName>
    </submittedName>
</protein>
<reference evidence="1" key="2">
    <citation type="submission" date="2015-07" db="EMBL/GenBank/DDBJ databases">
        <title>Plasmids, circular viruses and viroids from rat gut.</title>
        <authorList>
            <person name="Jorgensen T.J."/>
            <person name="Hansen M.A."/>
            <person name="Xu Z."/>
            <person name="Tabak M.A."/>
            <person name="Sorensen S.J."/>
            <person name="Hansen L.H."/>
        </authorList>
    </citation>
    <scope>NUCLEOTIDE SEQUENCE</scope>
    <source>
        <strain evidence="1">RGFK1266</strain>
    </source>
</reference>
<reference evidence="1" key="1">
    <citation type="submission" date="2015-06" db="EMBL/GenBank/DDBJ databases">
        <authorList>
            <person name="Joergensen T."/>
        </authorList>
    </citation>
    <scope>NUCLEOTIDE SEQUENCE</scope>
    <source>
        <strain evidence="1">RGFK1266</strain>
    </source>
</reference>